<comment type="similarity">
    <text evidence="1">Belongs to the HSBP1 family.</text>
</comment>
<feature type="compositionally biased region" description="Basic and acidic residues" evidence="3">
    <location>
        <begin position="1"/>
        <end position="11"/>
    </location>
</feature>
<dbReference type="GO" id="GO:0070370">
    <property type="term" value="P:cellular heat acclimation"/>
    <property type="evidence" value="ECO:0007669"/>
    <property type="project" value="TreeGrafter"/>
</dbReference>
<comment type="caution">
    <text evidence="4">The sequence shown here is derived from an EMBL/GenBank/DDBJ whole genome shotgun (WGS) entry which is preliminary data.</text>
</comment>
<keyword evidence="5" id="KW-1185">Reference proteome</keyword>
<dbReference type="EMBL" id="JPKY01000008">
    <property type="protein sequence ID" value="KFH47594.1"/>
    <property type="molecule type" value="Genomic_DNA"/>
</dbReference>
<dbReference type="OrthoDB" id="4159489at2759"/>
<gene>
    <name evidence="4" type="ORF">ACRE_014620</name>
</gene>
<dbReference type="Pfam" id="PF06825">
    <property type="entry name" value="HSBP1"/>
    <property type="match status" value="1"/>
</dbReference>
<dbReference type="STRING" id="857340.A0A086TE12"/>
<feature type="region of interest" description="Disordered" evidence="3">
    <location>
        <begin position="1"/>
        <end position="22"/>
    </location>
</feature>
<dbReference type="PANTHER" id="PTHR19424">
    <property type="entry name" value="HEAT SHOCK FACTOR BINDING PROTEIN 1"/>
    <property type="match status" value="1"/>
</dbReference>
<dbReference type="GO" id="GO:0005829">
    <property type="term" value="C:cytosol"/>
    <property type="evidence" value="ECO:0007669"/>
    <property type="project" value="TreeGrafter"/>
</dbReference>
<sequence length="77" mass="8412">MSSTNPDDKNPEQANASEESAPDVIVAVDELLSTLSNKFASVSSEIFAKMDEMSRRIDKLEAELMESKAKEDTSSKS</sequence>
<evidence type="ECO:0000313" key="5">
    <source>
        <dbReference type="Proteomes" id="UP000029964"/>
    </source>
</evidence>
<evidence type="ECO:0000256" key="1">
    <source>
        <dbReference type="ARBA" id="ARBA00006349"/>
    </source>
</evidence>
<dbReference type="PANTHER" id="PTHR19424:SF0">
    <property type="entry name" value="HEAT SHOCK FACTOR BINDING PROTEIN 1"/>
    <property type="match status" value="1"/>
</dbReference>
<evidence type="ECO:0000313" key="4">
    <source>
        <dbReference type="EMBL" id="KFH47594.1"/>
    </source>
</evidence>
<accession>A0A086TE12</accession>
<organism evidence="4 5">
    <name type="scientific">Hapsidospora chrysogenum (strain ATCC 11550 / CBS 779.69 / DSM 880 / IAM 14645 / JCM 23072 / IMI 49137)</name>
    <name type="common">Acremonium chrysogenum</name>
    <dbReference type="NCBI Taxonomy" id="857340"/>
    <lineage>
        <taxon>Eukaryota</taxon>
        <taxon>Fungi</taxon>
        <taxon>Dikarya</taxon>
        <taxon>Ascomycota</taxon>
        <taxon>Pezizomycotina</taxon>
        <taxon>Sordariomycetes</taxon>
        <taxon>Hypocreomycetidae</taxon>
        <taxon>Hypocreales</taxon>
        <taxon>Bionectriaceae</taxon>
        <taxon>Hapsidospora</taxon>
    </lineage>
</organism>
<dbReference type="Proteomes" id="UP000029964">
    <property type="component" value="Unassembled WGS sequence"/>
</dbReference>
<dbReference type="GO" id="GO:0003714">
    <property type="term" value="F:transcription corepressor activity"/>
    <property type="evidence" value="ECO:0007669"/>
    <property type="project" value="InterPro"/>
</dbReference>
<keyword evidence="2" id="KW-0175">Coiled coil</keyword>
<evidence type="ECO:0000256" key="2">
    <source>
        <dbReference type="SAM" id="Coils"/>
    </source>
</evidence>
<dbReference type="HOGENOM" id="CLU_168441_3_0_1"/>
<name>A0A086TE12_HAPC1</name>
<reference evidence="5" key="1">
    <citation type="journal article" date="2014" name="Genome Announc.">
        <title>Genome sequence and annotation of Acremonium chrysogenum, producer of the beta-lactam antibiotic cephalosporin C.</title>
        <authorList>
            <person name="Terfehr D."/>
            <person name="Dahlmann T.A."/>
            <person name="Specht T."/>
            <person name="Zadra I."/>
            <person name="Kuernsteiner H."/>
            <person name="Kueck U."/>
        </authorList>
    </citation>
    <scope>NUCLEOTIDE SEQUENCE [LARGE SCALE GENOMIC DNA]</scope>
    <source>
        <strain evidence="5">ATCC 11550 / CBS 779.69 / DSM 880 / IAM 14645 / JCM 23072 / IMI 49137</strain>
    </source>
</reference>
<proteinExistence type="inferred from homology"/>
<evidence type="ECO:0000256" key="3">
    <source>
        <dbReference type="SAM" id="MobiDB-lite"/>
    </source>
</evidence>
<feature type="coiled-coil region" evidence="2">
    <location>
        <begin position="43"/>
        <end position="70"/>
    </location>
</feature>
<dbReference type="AlphaFoldDB" id="A0A086TE12"/>
<dbReference type="InterPro" id="IPR009643">
    <property type="entry name" value="HS1-bd"/>
</dbReference>
<protein>
    <submittedName>
        <fullName evidence="4">Uncharacterized protein</fullName>
    </submittedName>
</protein>
<dbReference type="Gene3D" id="1.20.5.430">
    <property type="match status" value="1"/>
</dbReference>
<dbReference type="GO" id="GO:0005634">
    <property type="term" value="C:nucleus"/>
    <property type="evidence" value="ECO:0007669"/>
    <property type="project" value="TreeGrafter"/>
</dbReference>